<feature type="domain" description="Putative zinc-finger" evidence="4">
    <location>
        <begin position="8"/>
        <end position="35"/>
    </location>
</feature>
<keyword evidence="3" id="KW-0812">Transmembrane</keyword>
<evidence type="ECO:0000313" key="6">
    <source>
        <dbReference type="Proteomes" id="UP000013520"/>
    </source>
</evidence>
<dbReference type="HOGENOM" id="CLU_058827_0_0_9"/>
<gene>
    <name evidence="5" type="ORF">Desgi_2349</name>
</gene>
<evidence type="ECO:0000256" key="1">
    <source>
        <dbReference type="ARBA" id="ARBA00024353"/>
    </source>
</evidence>
<dbReference type="STRING" id="767817.Desgi_2349"/>
<keyword evidence="3" id="KW-0472">Membrane</keyword>
<feature type="transmembrane region" description="Helical" evidence="3">
    <location>
        <begin position="101"/>
        <end position="120"/>
    </location>
</feature>
<dbReference type="InterPro" id="IPR041916">
    <property type="entry name" value="Anti_sigma_zinc_sf"/>
</dbReference>
<dbReference type="eggNOG" id="COG5662">
    <property type="taxonomic scope" value="Bacteria"/>
</dbReference>
<evidence type="ECO:0000256" key="3">
    <source>
        <dbReference type="SAM" id="Phobius"/>
    </source>
</evidence>
<evidence type="ECO:0000256" key="2">
    <source>
        <dbReference type="ARBA" id="ARBA00024438"/>
    </source>
</evidence>
<dbReference type="Gene3D" id="1.10.10.1320">
    <property type="entry name" value="Anti-sigma factor, zinc-finger domain"/>
    <property type="match status" value="1"/>
</dbReference>
<protein>
    <recommendedName>
        <fullName evidence="2">Anti-sigma-W factor RsiW</fullName>
    </recommendedName>
</protein>
<dbReference type="Pfam" id="PF13490">
    <property type="entry name" value="zf-HC2"/>
    <property type="match status" value="1"/>
</dbReference>
<reference evidence="5 6" key="1">
    <citation type="submission" date="2012-01" db="EMBL/GenBank/DDBJ databases">
        <title>Complete sequence of Desulfotomaculum gibsoniae DSM 7213.</title>
        <authorList>
            <consortium name="US DOE Joint Genome Institute"/>
            <person name="Lucas S."/>
            <person name="Han J."/>
            <person name="Lapidus A."/>
            <person name="Cheng J.-F."/>
            <person name="Goodwin L."/>
            <person name="Pitluck S."/>
            <person name="Peters L."/>
            <person name="Ovchinnikova G."/>
            <person name="Teshima H."/>
            <person name="Detter J.C."/>
            <person name="Han C."/>
            <person name="Tapia R."/>
            <person name="Land M."/>
            <person name="Hauser L."/>
            <person name="Kyrpides N."/>
            <person name="Ivanova N."/>
            <person name="Pagani I."/>
            <person name="Parshina S."/>
            <person name="Plugge C."/>
            <person name="Muyzer G."/>
            <person name="Kuever J."/>
            <person name="Ivanova A."/>
            <person name="Nazina T."/>
            <person name="Klenk H.-P."/>
            <person name="Brambilla E."/>
            <person name="Spring S."/>
            <person name="Stams A.F."/>
            <person name="Woyke T."/>
        </authorList>
    </citation>
    <scope>NUCLEOTIDE SEQUENCE [LARGE SCALE GENOMIC DNA]</scope>
    <source>
        <strain evidence="5 6">DSM 7213</strain>
    </source>
</reference>
<evidence type="ECO:0000313" key="5">
    <source>
        <dbReference type="EMBL" id="AGL01765.1"/>
    </source>
</evidence>
<dbReference type="InterPro" id="IPR027383">
    <property type="entry name" value="Znf_put"/>
</dbReference>
<dbReference type="RefSeq" id="WP_006523007.1">
    <property type="nucleotide sequence ID" value="NC_021184.1"/>
</dbReference>
<proteinExistence type="inferred from homology"/>
<evidence type="ECO:0000259" key="4">
    <source>
        <dbReference type="Pfam" id="PF13490"/>
    </source>
</evidence>
<dbReference type="AlphaFoldDB" id="R4KMJ9"/>
<comment type="similarity">
    <text evidence="1">Belongs to the zinc-associated anti-sigma factor (ZAS) superfamily. Anti-sigma-W factor family.</text>
</comment>
<dbReference type="KEGG" id="dgi:Desgi_2349"/>
<accession>R4KMJ9</accession>
<dbReference type="Proteomes" id="UP000013520">
    <property type="component" value="Chromosome"/>
</dbReference>
<dbReference type="EMBL" id="CP003273">
    <property type="protein sequence ID" value="AGL01765.1"/>
    <property type="molecule type" value="Genomic_DNA"/>
</dbReference>
<dbReference type="OrthoDB" id="2079550at2"/>
<sequence>MCYKEGILQAYLDSELDSEQACEITRHLEQCAGCRGALAELQSNDFFAKSCMERYLAGVQETYSTIKDTRSSRNCFSTRLRYNISKLFERGLNAMKLYKKIVVTAAMAAVLFTAFSIPAVRSMAGELLTVFRMEKVQTVNISTEDIKQIERAFNEGAGNVNIDNFGQVEVVGKQEAVPVTFAQAADAVDFTVKLPQPDGYEEPQLQKITSSTAHLTLDVANINSLLQAMGSTKLLPESLDGQTFTMHMPTAILANYRSGDDMLTVTQVRSPEMKAPSGVDVLAIKDALLNVPALPDNLRNQLLAINDWQHTILIPNMDGTSRDVIVNGTQGVFVDGNARPDKSMAMSFLVWQNNGVVYTLSGTNLDEASALAIAGQMK</sequence>
<organism evidence="5 6">
    <name type="scientific">Desulfoscipio gibsoniae DSM 7213</name>
    <dbReference type="NCBI Taxonomy" id="767817"/>
    <lineage>
        <taxon>Bacteria</taxon>
        <taxon>Bacillati</taxon>
        <taxon>Bacillota</taxon>
        <taxon>Clostridia</taxon>
        <taxon>Eubacteriales</taxon>
        <taxon>Desulfallaceae</taxon>
        <taxon>Desulfoscipio</taxon>
    </lineage>
</organism>
<name>R4KMJ9_9FIRM</name>
<keyword evidence="3" id="KW-1133">Transmembrane helix</keyword>
<keyword evidence="6" id="KW-1185">Reference proteome</keyword>